<dbReference type="InterPro" id="IPR029058">
    <property type="entry name" value="AB_hydrolase_fold"/>
</dbReference>
<dbReference type="InterPro" id="IPR011042">
    <property type="entry name" value="6-blade_b-propeller_TolB-like"/>
</dbReference>
<dbReference type="Pfam" id="PF00326">
    <property type="entry name" value="Peptidase_S9"/>
    <property type="match status" value="1"/>
</dbReference>
<dbReference type="PANTHER" id="PTHR42776:SF27">
    <property type="entry name" value="DIPEPTIDYL PEPTIDASE FAMILY MEMBER 6"/>
    <property type="match status" value="1"/>
</dbReference>
<dbReference type="GO" id="GO:0006508">
    <property type="term" value="P:proteolysis"/>
    <property type="evidence" value="ECO:0007669"/>
    <property type="project" value="InterPro"/>
</dbReference>
<dbReference type="InterPro" id="IPR001375">
    <property type="entry name" value="Peptidase_S9_cat"/>
</dbReference>
<comment type="caution">
    <text evidence="3">The sequence shown here is derived from an EMBL/GenBank/DDBJ whole genome shotgun (WGS) entry which is preliminary data.</text>
</comment>
<reference evidence="3 4" key="1">
    <citation type="submission" date="2015-11" db="EMBL/GenBank/DDBJ databases">
        <title>Draft genome sequence of Paramesorhizobium deserti A-3-E, a strain highly resistant to diverse beta-lactam antibiotics.</title>
        <authorList>
            <person name="Lv R."/>
            <person name="Yang X."/>
            <person name="Fang N."/>
            <person name="Guo J."/>
            <person name="Luo X."/>
            <person name="Peng F."/>
            <person name="Yang R."/>
            <person name="Cui Y."/>
            <person name="Fang C."/>
            <person name="Song Y."/>
        </authorList>
    </citation>
    <scope>NUCLEOTIDE SEQUENCE [LARGE SCALE GENOMIC DNA]</scope>
    <source>
        <strain evidence="3 4">A-3-E</strain>
    </source>
</reference>
<keyword evidence="4" id="KW-1185">Reference proteome</keyword>
<protein>
    <submittedName>
        <fullName evidence="3">Peptidase S9</fullName>
    </submittedName>
</protein>
<feature type="domain" description="Peptidase S9 prolyl oligopeptidase catalytic" evidence="2">
    <location>
        <begin position="358"/>
        <end position="568"/>
    </location>
</feature>
<sequence length="600" mass="67787">MAPVDEPEKARPLTSDRDRNIGPALIWAYDNRHILIIRDNAGDENWCVWSIDIETGEERALTPKSGVQAYIQQTSQHFPEEVLIAHNERDKRYFDIYRINIATGTGFLLERNDCFFGFFTDQQFQVRQAKRYADDGAIEHLGRDEEGAWSKVFTRISAEDNLTTWPIEYSDDGKELFWMDSRDRNTAALMAEDLRTGAVRILAEDIRSDITSVFFGPVTMRPIAAASYFDRTRWDVLDPDYQKDFDTLAAVFPGDIAFTGMSDDRRKIIIAHLQDTHPLEYFCYDRTTRQSRRLFSAQPRLENVPLVPMEPVVIRTRDGLSLLCYLSRPAESEKGPVPMVLVVHGGPWGRDMWGLNPVHQWLANRGYAVLNVNFRGSTGFGKAFINAANREWGGKMHDDLIDAVDWAISQGIADPGRVAIMGGSYGGYAALVGLTFTPQKFACAVDLVGISNLVTFINTIPEYWRTWQSQWKVRMGDFTTEEGKRFLEERSPLNYIDRIVRPLLITQGANDVRVKVSESDQIVAAMQGHGIPVTYILYPDEGHGVERAENRRSYFAVVEAFLAAHLGGRCEPVGDDFADSSIEFKAGRELITGLNNSSPT</sequence>
<evidence type="ECO:0000256" key="1">
    <source>
        <dbReference type="ARBA" id="ARBA00022801"/>
    </source>
</evidence>
<dbReference type="EMBL" id="LNTU01000012">
    <property type="protein sequence ID" value="KXF77782.1"/>
    <property type="molecule type" value="Genomic_DNA"/>
</dbReference>
<dbReference type="Proteomes" id="UP000070107">
    <property type="component" value="Unassembled WGS sequence"/>
</dbReference>
<dbReference type="Gene3D" id="2.120.10.30">
    <property type="entry name" value="TolB, C-terminal domain"/>
    <property type="match status" value="1"/>
</dbReference>
<dbReference type="GO" id="GO:0004252">
    <property type="term" value="F:serine-type endopeptidase activity"/>
    <property type="evidence" value="ECO:0007669"/>
    <property type="project" value="TreeGrafter"/>
</dbReference>
<keyword evidence="1" id="KW-0378">Hydrolase</keyword>
<dbReference type="SUPFAM" id="SSF53474">
    <property type="entry name" value="alpha/beta-Hydrolases"/>
    <property type="match status" value="1"/>
</dbReference>
<dbReference type="PANTHER" id="PTHR42776">
    <property type="entry name" value="SERINE PEPTIDASE S9 FAMILY MEMBER"/>
    <property type="match status" value="1"/>
</dbReference>
<evidence type="ECO:0000259" key="2">
    <source>
        <dbReference type="Pfam" id="PF00326"/>
    </source>
</evidence>
<gene>
    <name evidence="3" type="ORF">ATN84_07960</name>
</gene>
<evidence type="ECO:0000313" key="3">
    <source>
        <dbReference type="EMBL" id="KXF77782.1"/>
    </source>
</evidence>
<dbReference type="STRING" id="1494590.ATN84_07960"/>
<dbReference type="AlphaFoldDB" id="A0A135HX62"/>
<dbReference type="Gene3D" id="3.40.50.1820">
    <property type="entry name" value="alpha/beta hydrolase"/>
    <property type="match status" value="1"/>
</dbReference>
<organism evidence="3 4">
    <name type="scientific">Paramesorhizobium deserti</name>
    <dbReference type="NCBI Taxonomy" id="1494590"/>
    <lineage>
        <taxon>Bacteria</taxon>
        <taxon>Pseudomonadati</taxon>
        <taxon>Pseudomonadota</taxon>
        <taxon>Alphaproteobacteria</taxon>
        <taxon>Hyphomicrobiales</taxon>
        <taxon>Phyllobacteriaceae</taxon>
        <taxon>Paramesorhizobium</taxon>
    </lineage>
</organism>
<name>A0A135HX62_9HYPH</name>
<accession>A0A135HX62</accession>
<evidence type="ECO:0000313" key="4">
    <source>
        <dbReference type="Proteomes" id="UP000070107"/>
    </source>
</evidence>
<dbReference type="SUPFAM" id="SSF82171">
    <property type="entry name" value="DPP6 N-terminal domain-like"/>
    <property type="match status" value="1"/>
</dbReference>
<proteinExistence type="predicted"/>